<organism evidence="1 2">
    <name type="scientific">Pseudomonas phage vB_PaeM_PA5oct</name>
    <dbReference type="NCBI Taxonomy" id="2163605"/>
    <lineage>
        <taxon>Viruses</taxon>
        <taxon>Duplodnaviria</taxon>
        <taxon>Heunggongvirae</taxon>
        <taxon>Uroviricota</taxon>
        <taxon>Caudoviricetes</taxon>
        <taxon>Arenbergviridae</taxon>
        <taxon>Wroclawvirus</taxon>
        <taxon>Wroclawvirus PA5oct</taxon>
    </lineage>
</organism>
<dbReference type="Proteomes" id="UP000316733">
    <property type="component" value="Segment"/>
</dbReference>
<protein>
    <submittedName>
        <fullName evidence="1">Uncharacterized protein</fullName>
    </submittedName>
</protein>
<evidence type="ECO:0000313" key="1">
    <source>
        <dbReference type="EMBL" id="QCG76182.1"/>
    </source>
</evidence>
<sequence>MSNLNDYFGGTSNSTGSYPSAIPAKRINTSATTITSGETRDFILGVSSGAVLFLAVSTIIGNQTDTYELYIKIGSNIVIDFETITGNFNTNQPAFLLGSGTATLTVHNTSATDMMFSSNTYFAPISLS</sequence>
<evidence type="ECO:0000313" key="2">
    <source>
        <dbReference type="Proteomes" id="UP000316733"/>
    </source>
</evidence>
<keyword evidence="2" id="KW-1185">Reference proteome</keyword>
<proteinExistence type="predicted"/>
<name>A0A4Y5JVZ4_9CAUD</name>
<accession>A0A4Y5JVZ4</accession>
<dbReference type="EMBL" id="MK797984">
    <property type="protein sequence ID" value="QCG76182.1"/>
    <property type="molecule type" value="Genomic_DNA"/>
</dbReference>
<gene>
    <name evidence="1" type="ORF">EST35_0301</name>
</gene>
<reference evidence="2" key="1">
    <citation type="journal article" date="2020" name="bioRxiv">
        <title>Integrative omics analysis of Pseudomonas aeruginosa virus PA5oct highlights the molecular complexity of jumbo phages.</title>
        <authorList>
            <person name="Lood C."/>
            <person name="Danis-Wlodarczyk K."/>
            <person name="Blasdel B.G."/>
            <person name="Jang H.B."/>
            <person name="Vandenheuvel D."/>
            <person name="Briers Y."/>
            <person name="Noben J.-P."/>
            <person name="van Noort V."/>
            <person name="Drulis-Kawa Z."/>
            <person name="Lavigne R."/>
        </authorList>
    </citation>
    <scope>NUCLEOTIDE SEQUENCE [LARGE SCALE GENOMIC DNA]</scope>
</reference>